<keyword evidence="4 5" id="KW-0732">Signal</keyword>
<dbReference type="PIRSF" id="PIRSF002741">
    <property type="entry name" value="MppA"/>
    <property type="match status" value="1"/>
</dbReference>
<gene>
    <name evidence="7" type="ORF">D9V32_05900</name>
</gene>
<protein>
    <submittedName>
        <fullName evidence="7">ABC transporter substrate-binding protein</fullName>
    </submittedName>
</protein>
<dbReference type="AlphaFoldDB" id="A0A3L7A9V3"/>
<evidence type="ECO:0000259" key="6">
    <source>
        <dbReference type="Pfam" id="PF00496"/>
    </source>
</evidence>
<evidence type="ECO:0000313" key="8">
    <source>
        <dbReference type="Proteomes" id="UP000272503"/>
    </source>
</evidence>
<dbReference type="EMBL" id="RCUX01000004">
    <property type="protein sequence ID" value="RLP76401.1"/>
    <property type="molecule type" value="Genomic_DNA"/>
</dbReference>
<dbReference type="Pfam" id="PF00496">
    <property type="entry name" value="SBP_bac_5"/>
    <property type="match status" value="1"/>
</dbReference>
<dbReference type="PANTHER" id="PTHR30290:SF10">
    <property type="entry name" value="PERIPLASMIC OLIGOPEPTIDE-BINDING PROTEIN-RELATED"/>
    <property type="match status" value="1"/>
</dbReference>
<evidence type="ECO:0000256" key="5">
    <source>
        <dbReference type="SAM" id="SignalP"/>
    </source>
</evidence>
<dbReference type="GO" id="GO:1904680">
    <property type="term" value="F:peptide transmembrane transporter activity"/>
    <property type="evidence" value="ECO:0007669"/>
    <property type="project" value="TreeGrafter"/>
</dbReference>
<comment type="subcellular location">
    <subcellularLocation>
        <location evidence="1">Cell envelope</location>
    </subcellularLocation>
</comment>
<dbReference type="PANTHER" id="PTHR30290">
    <property type="entry name" value="PERIPLASMIC BINDING COMPONENT OF ABC TRANSPORTER"/>
    <property type="match status" value="1"/>
</dbReference>
<organism evidence="7 8">
    <name type="scientific">Mycetocola tolaasinivorans</name>
    <dbReference type="NCBI Taxonomy" id="76635"/>
    <lineage>
        <taxon>Bacteria</taxon>
        <taxon>Bacillati</taxon>
        <taxon>Actinomycetota</taxon>
        <taxon>Actinomycetes</taxon>
        <taxon>Micrococcales</taxon>
        <taxon>Microbacteriaceae</taxon>
        <taxon>Mycetocola</taxon>
    </lineage>
</organism>
<evidence type="ECO:0000256" key="4">
    <source>
        <dbReference type="ARBA" id="ARBA00022729"/>
    </source>
</evidence>
<reference evidence="7 8" key="1">
    <citation type="submission" date="2018-10" db="EMBL/GenBank/DDBJ databases">
        <authorList>
            <person name="Li J."/>
        </authorList>
    </citation>
    <scope>NUCLEOTIDE SEQUENCE [LARGE SCALE GENOMIC DNA]</scope>
    <source>
        <strain evidence="7 8">IF 016277</strain>
    </source>
</reference>
<dbReference type="InterPro" id="IPR000914">
    <property type="entry name" value="SBP_5_dom"/>
</dbReference>
<dbReference type="OrthoDB" id="9046151at2"/>
<comment type="caution">
    <text evidence="7">The sequence shown here is derived from an EMBL/GenBank/DDBJ whole genome shotgun (WGS) entry which is preliminary data.</text>
</comment>
<dbReference type="GO" id="GO:0030313">
    <property type="term" value="C:cell envelope"/>
    <property type="evidence" value="ECO:0007669"/>
    <property type="project" value="UniProtKB-SubCell"/>
</dbReference>
<dbReference type="RefSeq" id="WP_121647981.1">
    <property type="nucleotide sequence ID" value="NZ_RCUX01000004.1"/>
</dbReference>
<dbReference type="CDD" id="cd08512">
    <property type="entry name" value="PBP2_NikA_DppA_OppA_like_7"/>
    <property type="match status" value="1"/>
</dbReference>
<dbReference type="Proteomes" id="UP000272503">
    <property type="component" value="Unassembled WGS sequence"/>
</dbReference>
<feature type="domain" description="Solute-binding protein family 5" evidence="6">
    <location>
        <begin position="89"/>
        <end position="438"/>
    </location>
</feature>
<evidence type="ECO:0000313" key="7">
    <source>
        <dbReference type="EMBL" id="RLP76401.1"/>
    </source>
</evidence>
<name>A0A3L7A9V3_9MICO</name>
<keyword evidence="3" id="KW-0813">Transport</keyword>
<dbReference type="GO" id="GO:0043190">
    <property type="term" value="C:ATP-binding cassette (ABC) transporter complex"/>
    <property type="evidence" value="ECO:0007669"/>
    <property type="project" value="InterPro"/>
</dbReference>
<sequence length="525" mass="54672">MKFSRKSAAATGLAIAAALALSGCAGGANNGSTDGGAAGKSLVVDASFDLKTADPNRQYETTGSIVAKALYQTLLTFEGNDVTKPIDGLASYEMNPENTVLTLTLKPGAKFSDGSPVTIDDAVFSLTRVQGVKGNPSFLLDGVTVAKTGDNTLTLTSAEPNPALPFILPNPALSVVNKKVVEANGGSDTESDKAEAFLNKTSAGSGPYKLESFDAAKQVVLTANPEYNGPKPAYSRVVLRNVAGPTQKLNVEKGESQVALDLNPDQVAELAGSKVKITSDPSRYMIFLLLNQNKDVSKITSNPDFLKAVKLGIDYDKIVKMAGDGSVRPGGPIPSLFVGAVDAKQGNQRDVEAAKTALKAAGYNGEKVTLNFPNDITVQGLSLQNVAEAVQAQLKEVGIDIALAPAPVATELDAYRNGTETVGLWYWGPDFPDASNYLVFSPGELVGLRAGWAAGADAAVTELANAAKAATGESRAAAYEAWQKALNESGPFVPLLQPAQSIVTAPSITSVITNPVWTVDLALIK</sequence>
<dbReference type="SUPFAM" id="SSF53850">
    <property type="entry name" value="Periplasmic binding protein-like II"/>
    <property type="match status" value="1"/>
</dbReference>
<feature type="signal peptide" evidence="5">
    <location>
        <begin position="1"/>
        <end position="27"/>
    </location>
</feature>
<keyword evidence="8" id="KW-1185">Reference proteome</keyword>
<dbReference type="InterPro" id="IPR030678">
    <property type="entry name" value="Peptide/Ni-bd"/>
</dbReference>
<proteinExistence type="inferred from homology"/>
<dbReference type="GO" id="GO:0015833">
    <property type="term" value="P:peptide transport"/>
    <property type="evidence" value="ECO:0007669"/>
    <property type="project" value="TreeGrafter"/>
</dbReference>
<dbReference type="Gene3D" id="3.10.105.10">
    <property type="entry name" value="Dipeptide-binding Protein, Domain 3"/>
    <property type="match status" value="1"/>
</dbReference>
<evidence type="ECO:0000256" key="1">
    <source>
        <dbReference type="ARBA" id="ARBA00004196"/>
    </source>
</evidence>
<dbReference type="InterPro" id="IPR039424">
    <property type="entry name" value="SBP_5"/>
</dbReference>
<comment type="similarity">
    <text evidence="2">Belongs to the bacterial solute-binding protein 5 family.</text>
</comment>
<dbReference type="PROSITE" id="PS51257">
    <property type="entry name" value="PROKAR_LIPOPROTEIN"/>
    <property type="match status" value="1"/>
</dbReference>
<dbReference type="Gene3D" id="3.40.190.10">
    <property type="entry name" value="Periplasmic binding protein-like II"/>
    <property type="match status" value="1"/>
</dbReference>
<evidence type="ECO:0000256" key="3">
    <source>
        <dbReference type="ARBA" id="ARBA00022448"/>
    </source>
</evidence>
<feature type="chain" id="PRO_5018071584" evidence="5">
    <location>
        <begin position="28"/>
        <end position="525"/>
    </location>
</feature>
<evidence type="ECO:0000256" key="2">
    <source>
        <dbReference type="ARBA" id="ARBA00005695"/>
    </source>
</evidence>
<accession>A0A3L7A9V3</accession>
<dbReference type="GO" id="GO:0042597">
    <property type="term" value="C:periplasmic space"/>
    <property type="evidence" value="ECO:0007669"/>
    <property type="project" value="UniProtKB-ARBA"/>
</dbReference>